<dbReference type="AlphaFoldDB" id="A0A2N5HTQ3"/>
<evidence type="ECO:0000256" key="5">
    <source>
        <dbReference type="ARBA" id="ARBA00022833"/>
    </source>
</evidence>
<dbReference type="Gene3D" id="3.40.630.10">
    <property type="entry name" value="Zn peptidases"/>
    <property type="match status" value="1"/>
</dbReference>
<dbReference type="GO" id="GO:0005615">
    <property type="term" value="C:extracellular space"/>
    <property type="evidence" value="ECO:0007669"/>
    <property type="project" value="TreeGrafter"/>
</dbReference>
<comment type="caution">
    <text evidence="10">The sequence shown here is derived from an EMBL/GenBank/DDBJ whole genome shotgun (WGS) entry which is preliminary data.</text>
</comment>
<keyword evidence="4" id="KW-0378">Hydrolase</keyword>
<protein>
    <recommendedName>
        <fullName evidence="9">Peptidase M14 domain-containing protein</fullName>
    </recommendedName>
</protein>
<comment type="cofactor">
    <cofactor evidence="1">
        <name>Zn(2+)</name>
        <dbReference type="ChEBI" id="CHEBI:29105"/>
    </cofactor>
</comment>
<organism evidence="10 11">
    <name type="scientific">Neobacillus cucumis</name>
    <dbReference type="NCBI Taxonomy" id="1740721"/>
    <lineage>
        <taxon>Bacteria</taxon>
        <taxon>Bacillati</taxon>
        <taxon>Bacillota</taxon>
        <taxon>Bacilli</taxon>
        <taxon>Bacillales</taxon>
        <taxon>Bacillaceae</taxon>
        <taxon>Neobacillus</taxon>
    </lineage>
</organism>
<dbReference type="Pfam" id="PF00246">
    <property type="entry name" value="Peptidase_M14"/>
    <property type="match status" value="1"/>
</dbReference>
<evidence type="ECO:0000256" key="2">
    <source>
        <dbReference type="ARBA" id="ARBA00005988"/>
    </source>
</evidence>
<gene>
    <name evidence="10" type="ORF">CVD27_02375</name>
</gene>
<dbReference type="Proteomes" id="UP000234950">
    <property type="component" value="Unassembled WGS sequence"/>
</dbReference>
<keyword evidence="11" id="KW-1185">Reference proteome</keyword>
<reference evidence="10 11" key="1">
    <citation type="submission" date="2017-11" db="EMBL/GenBank/DDBJ databases">
        <title>Comparitive Functional Genomics of Dry Heat Resistant strains isolated from the Viking Spacecraft.</title>
        <authorList>
            <person name="Seuylemezian A."/>
            <person name="Cooper K."/>
            <person name="Vaishampayan P."/>
        </authorList>
    </citation>
    <scope>NUCLEOTIDE SEQUENCE [LARGE SCALE GENOMIC DNA]</scope>
    <source>
        <strain evidence="10 11">V32-6</strain>
    </source>
</reference>
<evidence type="ECO:0000256" key="3">
    <source>
        <dbReference type="ARBA" id="ARBA00022670"/>
    </source>
</evidence>
<dbReference type="OrthoDB" id="9758209at2"/>
<dbReference type="RefSeq" id="WP_101646299.1">
    <property type="nucleotide sequence ID" value="NZ_PGVE01000015.1"/>
</dbReference>
<dbReference type="EMBL" id="PGVE01000015">
    <property type="protein sequence ID" value="PLS08898.1"/>
    <property type="molecule type" value="Genomic_DNA"/>
</dbReference>
<proteinExistence type="inferred from homology"/>
<evidence type="ECO:0000256" key="6">
    <source>
        <dbReference type="ARBA" id="ARBA00023049"/>
    </source>
</evidence>
<evidence type="ECO:0000313" key="10">
    <source>
        <dbReference type="EMBL" id="PLS08898.1"/>
    </source>
</evidence>
<feature type="chain" id="PRO_5014976089" description="Peptidase M14 domain-containing protein" evidence="8">
    <location>
        <begin position="30"/>
        <end position="798"/>
    </location>
</feature>
<evidence type="ECO:0000313" key="11">
    <source>
        <dbReference type="Proteomes" id="UP000234950"/>
    </source>
</evidence>
<comment type="similarity">
    <text evidence="2 7">Belongs to the peptidase M14 family.</text>
</comment>
<keyword evidence="3" id="KW-0645">Protease</keyword>
<name>A0A2N5HTQ3_9BACI</name>
<keyword evidence="6" id="KW-0482">Metalloprotease</keyword>
<evidence type="ECO:0000256" key="7">
    <source>
        <dbReference type="PROSITE-ProRule" id="PRU01379"/>
    </source>
</evidence>
<evidence type="ECO:0000256" key="8">
    <source>
        <dbReference type="SAM" id="SignalP"/>
    </source>
</evidence>
<evidence type="ECO:0000259" key="9">
    <source>
        <dbReference type="PROSITE" id="PS52035"/>
    </source>
</evidence>
<feature type="signal peptide" evidence="8">
    <location>
        <begin position="1"/>
        <end position="29"/>
    </location>
</feature>
<dbReference type="InterPro" id="IPR000834">
    <property type="entry name" value="Peptidase_M14"/>
</dbReference>
<evidence type="ECO:0000256" key="4">
    <source>
        <dbReference type="ARBA" id="ARBA00022801"/>
    </source>
</evidence>
<accession>A0A2N5HTQ3</accession>
<dbReference type="GO" id="GO:0006508">
    <property type="term" value="P:proteolysis"/>
    <property type="evidence" value="ECO:0007669"/>
    <property type="project" value="UniProtKB-KW"/>
</dbReference>
<sequence>MKKNKKKKVAASLLVVSLVTTIPWTTSFAEGQKWTNVNAYEEQDGSKFNSENYDFIKFSQIGTTLKNIEKQSNRVKVEVRGTSADGNPLYVVTIADPTTQGKFGKIQSLRKQMFKNPGKAQDWIAANPDFKVPVMINGSIHGTEFVGSDAILQLIARFATQNDNETKTILANNILIFNVVQNPDGRVNATRFNGEGIDLNRDFITQSQPETQETVSLIKEWNPMVFLDTHGYVKNYAPNRQGLIEPCTPPHNPNYEYDLYNKWAYQQAEAMEANIKADQASFKGDLYKSMEGVYVPQRDDSAGWDDYPPIFTPMYAMYHGAYGHTLEAPTNDWDGVRWQYDAIMGALKFATENKQAMITDQIEMFKRGINFDHPFHQDGFFPKAYILPVNEKDPTVTHKAVNHLLKNDIEVEQAAKEFTVDGKTYSKGTYIVKMDQAKAGLANTMLWDGEDISNDTPAMYDISAWSLPELWGFEATPTQTDVNTITTKVNQVTEQGAISGKGPFVIPNSSVKAVNLVNTLLQQGVSVKRDANGDFYVEAPANQISAAVKASGIQVGTAEKAPAAATKLTSLKVAILKDGGMGKQQSHSGTKLALKRLGFEVTEVTPVKVAKNGLGDFDVFVYSGTESLISLPEKLSSANKEFGFENASQFDSFKTKVTYFVSKGGKYIAVGAGASNATKTLGLTDDSINTAGSNSNGIVKVHYTGTGVSAGYGQDDLGFVYRPVWYTGTSNDEVVASLGSDDDFFMAGHWINKKADAKGQAVIVKEQDKDVTLMGLEVGFRDHTDYLFRLLSNAIFEK</sequence>
<evidence type="ECO:0000256" key="1">
    <source>
        <dbReference type="ARBA" id="ARBA00001947"/>
    </source>
</evidence>
<keyword evidence="5" id="KW-0862">Zinc</keyword>
<dbReference type="GO" id="GO:0008270">
    <property type="term" value="F:zinc ion binding"/>
    <property type="evidence" value="ECO:0007669"/>
    <property type="project" value="InterPro"/>
</dbReference>
<dbReference type="SUPFAM" id="SSF53187">
    <property type="entry name" value="Zn-dependent exopeptidases"/>
    <property type="match status" value="1"/>
</dbReference>
<dbReference type="PROSITE" id="PS52035">
    <property type="entry name" value="PEPTIDASE_M14"/>
    <property type="match status" value="1"/>
</dbReference>
<dbReference type="PANTHER" id="PTHR11705:SF143">
    <property type="entry name" value="SLL0236 PROTEIN"/>
    <property type="match status" value="1"/>
</dbReference>
<comment type="caution">
    <text evidence="7">Lacks conserved residue(s) required for the propagation of feature annotation.</text>
</comment>
<feature type="domain" description="Peptidase M14" evidence="9">
    <location>
        <begin position="54"/>
        <end position="364"/>
    </location>
</feature>
<dbReference type="GO" id="GO:0004181">
    <property type="term" value="F:metallocarboxypeptidase activity"/>
    <property type="evidence" value="ECO:0007669"/>
    <property type="project" value="InterPro"/>
</dbReference>
<dbReference type="SMART" id="SM00631">
    <property type="entry name" value="Zn_pept"/>
    <property type="match status" value="1"/>
</dbReference>
<keyword evidence="8" id="KW-0732">Signal</keyword>
<dbReference type="PANTHER" id="PTHR11705">
    <property type="entry name" value="PROTEASE FAMILY M14 CARBOXYPEPTIDASE A,B"/>
    <property type="match status" value="1"/>
</dbReference>